<dbReference type="PANTHER" id="PTHR43032:SF2">
    <property type="entry name" value="BLL0505 PROTEIN"/>
    <property type="match status" value="1"/>
</dbReference>
<evidence type="ECO:0000256" key="1">
    <source>
        <dbReference type="SAM" id="Phobius"/>
    </source>
</evidence>
<keyword evidence="4" id="KW-1185">Reference proteome</keyword>
<dbReference type="PANTHER" id="PTHR43032">
    <property type="entry name" value="PROTEIN-METHIONINE-SULFOXIDE REDUCTASE"/>
    <property type="match status" value="1"/>
</dbReference>
<sequence>MTAPSPTGPPALRRPAVAARLGAMLGVCIIVCFSTGLFSHWLQHPPSWFVEPRSPIWVYQLTQGVHITSGVAAIPLVLLKLAAVYPKLFERPIIGSLPRLLERIATFALVASMLFQLFTGLLNIAQWYAWKFFFPTAHYATAFVVLGAVSIHLAIKLPLVIAAFRRGSMEAAWVPGVSRRTVLTAGFAAAGLAVVTVGSQSIPGLHRLGVLAPRSGRGPQSMPVNRTAAAAGVVEHVRSPDFRLMLDGPRKVELTLAELRALPQHTVRLPIACVEGWTQYAWWTGVRVADLAALAGLDGADLRFASRELGLYAQSTMASAKVRDETSLLALQLNGEVLDLDHGYPCRLIAAARPGVHQTKWVSRIGAA</sequence>
<comment type="caution">
    <text evidence="3">The sequence shown here is derived from an EMBL/GenBank/DDBJ whole genome shotgun (WGS) entry which is preliminary data.</text>
</comment>
<feature type="transmembrane region" description="Helical" evidence="1">
    <location>
        <begin position="104"/>
        <end position="125"/>
    </location>
</feature>
<proteinExistence type="predicted"/>
<dbReference type="CDD" id="cd00321">
    <property type="entry name" value="SO_family_Moco"/>
    <property type="match status" value="1"/>
</dbReference>
<evidence type="ECO:0000313" key="4">
    <source>
        <dbReference type="Proteomes" id="UP000070409"/>
    </source>
</evidence>
<evidence type="ECO:0000313" key="3">
    <source>
        <dbReference type="EMBL" id="KXO98637.1"/>
    </source>
</evidence>
<dbReference type="SUPFAM" id="SSF56524">
    <property type="entry name" value="Oxidoreductase molybdopterin-binding domain"/>
    <property type="match status" value="1"/>
</dbReference>
<dbReference type="Proteomes" id="UP000070409">
    <property type="component" value="Unassembled WGS sequence"/>
</dbReference>
<protein>
    <submittedName>
        <fullName evidence="3">Molybdopterin-binding protein</fullName>
    </submittedName>
</protein>
<accession>A0A137ZKG9</accession>
<gene>
    <name evidence="3" type="ORF">AXK61_03385</name>
</gene>
<organism evidence="3 4">
    <name type="scientific">Tsukamurella pseudospumae</name>
    <dbReference type="NCBI Taxonomy" id="239498"/>
    <lineage>
        <taxon>Bacteria</taxon>
        <taxon>Bacillati</taxon>
        <taxon>Actinomycetota</taxon>
        <taxon>Actinomycetes</taxon>
        <taxon>Mycobacteriales</taxon>
        <taxon>Tsukamurellaceae</taxon>
        <taxon>Tsukamurella</taxon>
    </lineage>
</organism>
<dbReference type="EMBL" id="LSRE01000012">
    <property type="protein sequence ID" value="KXO98637.1"/>
    <property type="molecule type" value="Genomic_DNA"/>
</dbReference>
<dbReference type="Pfam" id="PF00174">
    <property type="entry name" value="Oxidored_molyb"/>
    <property type="match status" value="1"/>
</dbReference>
<feature type="transmembrane region" description="Helical" evidence="1">
    <location>
        <begin position="137"/>
        <end position="161"/>
    </location>
</feature>
<dbReference type="Gene3D" id="3.90.420.10">
    <property type="entry name" value="Oxidoreductase, molybdopterin-binding domain"/>
    <property type="match status" value="1"/>
</dbReference>
<keyword evidence="1" id="KW-1133">Transmembrane helix</keyword>
<feature type="transmembrane region" description="Helical" evidence="1">
    <location>
        <begin position="21"/>
        <end position="43"/>
    </location>
</feature>
<feature type="transmembrane region" description="Helical" evidence="1">
    <location>
        <begin position="63"/>
        <end position="83"/>
    </location>
</feature>
<feature type="domain" description="Oxidoreductase molybdopterin-binding" evidence="2">
    <location>
        <begin position="234"/>
        <end position="365"/>
    </location>
</feature>
<dbReference type="InterPro" id="IPR036374">
    <property type="entry name" value="OxRdtase_Mopterin-bd_sf"/>
</dbReference>
<dbReference type="InterPro" id="IPR000572">
    <property type="entry name" value="OxRdtase_Mopterin-bd_dom"/>
</dbReference>
<name>A0A137ZKG9_9ACTN</name>
<keyword evidence="1" id="KW-0472">Membrane</keyword>
<feature type="transmembrane region" description="Helical" evidence="1">
    <location>
        <begin position="182"/>
        <end position="202"/>
    </location>
</feature>
<keyword evidence="1" id="KW-0812">Transmembrane</keyword>
<dbReference type="RefSeq" id="WP_068745133.1">
    <property type="nucleotide sequence ID" value="NZ_LSRE01000012.1"/>
</dbReference>
<reference evidence="3 4" key="1">
    <citation type="submission" date="2016-02" db="EMBL/GenBank/DDBJ databases">
        <authorList>
            <person name="Teng J.L."/>
            <person name="Tang Y."/>
            <person name="Huang Y."/>
            <person name="Guo F."/>
            <person name="Wei W."/>
            <person name="Chen J.H."/>
            <person name="Wong S.Y."/>
            <person name="Lau S.K."/>
            <person name="Woo P.C."/>
        </authorList>
    </citation>
    <scope>NUCLEOTIDE SEQUENCE [LARGE SCALE GENOMIC DNA]</scope>
    <source>
        <strain evidence="3 4">JCM 13375</strain>
    </source>
</reference>
<evidence type="ECO:0000259" key="2">
    <source>
        <dbReference type="Pfam" id="PF00174"/>
    </source>
</evidence>